<evidence type="ECO:0000259" key="1">
    <source>
        <dbReference type="Pfam" id="PF16363"/>
    </source>
</evidence>
<dbReference type="InterPro" id="IPR016040">
    <property type="entry name" value="NAD(P)-bd_dom"/>
</dbReference>
<sequence length="325" mass="36077">MKALLTGITGFVGSHLASLLLNDGVEVIGTYRAHNSQQDGKRFDIPSIKDVRHVECELRDAAAVDALLAAERPDYLFHLAAQSFVPASWASPSDTIHNNVAGQVNLLDSIRQQGLPTKVLIAGSSEEYGEVHADELPVTELNPLRPMNPYAISKIAQDFLAVQYYRQYGVPVVRMRTFNHIGPRQNEHFVTSSFAKQIAEIEKGLRPPVLYVGNLDAERDFTDVRDVVRAYWLAIQHGTPGECYNIASGRSWSIGSLLQLLLSLSPITVTIEQDAARMRPSDVPIVIGDAAKFSSLTGWQPEIPIETTMREVLDYWRDKLELDKG</sequence>
<reference evidence="2 3" key="1">
    <citation type="submission" date="2020-09" db="EMBL/GenBank/DDBJ databases">
        <title>Paenibacillus sp. strain PR3 16S rRNA gene Genome sequencing and assembly.</title>
        <authorList>
            <person name="Kim J."/>
        </authorList>
    </citation>
    <scope>NUCLEOTIDE SEQUENCE [LARGE SCALE GENOMIC DNA]</scope>
    <source>
        <strain evidence="2 3">PR3</strain>
    </source>
</reference>
<dbReference type="InterPro" id="IPR036291">
    <property type="entry name" value="NAD(P)-bd_dom_sf"/>
</dbReference>
<organism evidence="2 3">
    <name type="scientific">Paenibacillus terricola</name>
    <dbReference type="NCBI Taxonomy" id="2763503"/>
    <lineage>
        <taxon>Bacteria</taxon>
        <taxon>Bacillati</taxon>
        <taxon>Bacillota</taxon>
        <taxon>Bacilli</taxon>
        <taxon>Bacillales</taxon>
        <taxon>Paenibacillaceae</taxon>
        <taxon>Paenibacillus</taxon>
    </lineage>
</organism>
<protein>
    <submittedName>
        <fullName evidence="2">GDP-mannose 4,6-dehydratase</fullName>
    </submittedName>
</protein>
<feature type="domain" description="NAD(P)-binding" evidence="1">
    <location>
        <begin position="4"/>
        <end position="311"/>
    </location>
</feature>
<proteinExistence type="predicted"/>
<dbReference type="PANTHER" id="PTHR43000">
    <property type="entry name" value="DTDP-D-GLUCOSE 4,6-DEHYDRATASE-RELATED"/>
    <property type="match status" value="1"/>
</dbReference>
<dbReference type="Proteomes" id="UP000609346">
    <property type="component" value="Unassembled WGS sequence"/>
</dbReference>
<dbReference type="SUPFAM" id="SSF51735">
    <property type="entry name" value="NAD(P)-binding Rossmann-fold domains"/>
    <property type="match status" value="1"/>
</dbReference>
<name>A0ABR8MW71_9BACL</name>
<dbReference type="RefSeq" id="WP_191204446.1">
    <property type="nucleotide sequence ID" value="NZ_JACXZA010000003.1"/>
</dbReference>
<evidence type="ECO:0000313" key="3">
    <source>
        <dbReference type="Proteomes" id="UP000609346"/>
    </source>
</evidence>
<gene>
    <name evidence="2" type="ORF">H8B09_15685</name>
</gene>
<evidence type="ECO:0000313" key="2">
    <source>
        <dbReference type="EMBL" id="MBD3920207.1"/>
    </source>
</evidence>
<dbReference type="Gene3D" id="3.40.50.720">
    <property type="entry name" value="NAD(P)-binding Rossmann-like Domain"/>
    <property type="match status" value="1"/>
</dbReference>
<comment type="caution">
    <text evidence="2">The sequence shown here is derived from an EMBL/GenBank/DDBJ whole genome shotgun (WGS) entry which is preliminary data.</text>
</comment>
<dbReference type="Gene3D" id="3.90.25.10">
    <property type="entry name" value="UDP-galactose 4-epimerase, domain 1"/>
    <property type="match status" value="1"/>
</dbReference>
<dbReference type="Pfam" id="PF16363">
    <property type="entry name" value="GDP_Man_Dehyd"/>
    <property type="match status" value="1"/>
</dbReference>
<keyword evidence="3" id="KW-1185">Reference proteome</keyword>
<dbReference type="CDD" id="cd05260">
    <property type="entry name" value="GDP_MD_SDR_e"/>
    <property type="match status" value="1"/>
</dbReference>
<accession>A0ABR8MW71</accession>
<dbReference type="EMBL" id="JACXZA010000003">
    <property type="protein sequence ID" value="MBD3920207.1"/>
    <property type="molecule type" value="Genomic_DNA"/>
</dbReference>